<gene>
    <name evidence="1" type="ORF">SISNIDRAFT_491607</name>
</gene>
<dbReference type="AlphaFoldDB" id="A0A164MLP4"/>
<reference evidence="1 2" key="1">
    <citation type="journal article" date="2016" name="Mol. Biol. Evol.">
        <title>Comparative Genomics of Early-Diverging Mushroom-Forming Fungi Provides Insights into the Origins of Lignocellulose Decay Capabilities.</title>
        <authorList>
            <person name="Nagy L.G."/>
            <person name="Riley R."/>
            <person name="Tritt A."/>
            <person name="Adam C."/>
            <person name="Daum C."/>
            <person name="Floudas D."/>
            <person name="Sun H."/>
            <person name="Yadav J.S."/>
            <person name="Pangilinan J."/>
            <person name="Larsson K.H."/>
            <person name="Matsuura K."/>
            <person name="Barry K."/>
            <person name="Labutti K."/>
            <person name="Kuo R."/>
            <person name="Ohm R.A."/>
            <person name="Bhattacharya S.S."/>
            <person name="Shirouzu T."/>
            <person name="Yoshinaga Y."/>
            <person name="Martin F.M."/>
            <person name="Grigoriev I.V."/>
            <person name="Hibbett D.S."/>
        </authorList>
    </citation>
    <scope>NUCLEOTIDE SEQUENCE [LARGE SCALE GENOMIC DNA]</scope>
    <source>
        <strain evidence="1 2">HHB9708</strain>
    </source>
</reference>
<keyword evidence="2" id="KW-1185">Reference proteome</keyword>
<evidence type="ECO:0000313" key="1">
    <source>
        <dbReference type="EMBL" id="KZS86831.1"/>
    </source>
</evidence>
<dbReference type="Proteomes" id="UP000076722">
    <property type="component" value="Unassembled WGS sequence"/>
</dbReference>
<name>A0A164MLP4_9AGAM</name>
<protein>
    <submittedName>
        <fullName evidence="1">Uncharacterized protein</fullName>
    </submittedName>
</protein>
<evidence type="ECO:0000313" key="2">
    <source>
        <dbReference type="Proteomes" id="UP000076722"/>
    </source>
</evidence>
<dbReference type="EMBL" id="KV419466">
    <property type="protein sequence ID" value="KZS86831.1"/>
    <property type="molecule type" value="Genomic_DNA"/>
</dbReference>
<accession>A0A164MLP4</accession>
<sequence length="64" mass="7369">MSHSQLRAGEALISRKIYLESSKSKLDAPRSCDPHGYRPQPSLFSIDERHSQELDVRIFSVRIE</sequence>
<organism evidence="1 2">
    <name type="scientific">Sistotremastrum niveocremeum HHB9708</name>
    <dbReference type="NCBI Taxonomy" id="1314777"/>
    <lineage>
        <taxon>Eukaryota</taxon>
        <taxon>Fungi</taxon>
        <taxon>Dikarya</taxon>
        <taxon>Basidiomycota</taxon>
        <taxon>Agaricomycotina</taxon>
        <taxon>Agaricomycetes</taxon>
        <taxon>Sistotremastrales</taxon>
        <taxon>Sistotremastraceae</taxon>
        <taxon>Sertulicium</taxon>
        <taxon>Sertulicium niveocremeum</taxon>
    </lineage>
</organism>
<proteinExistence type="predicted"/>